<reference evidence="1" key="4">
    <citation type="submission" date="2025-09" db="UniProtKB">
        <authorList>
            <consortium name="Ensembl"/>
        </authorList>
    </citation>
    <scope>IDENTIFICATION</scope>
</reference>
<sequence>MMELRFSPRHLPNLTNPNRPIPSNTLYITHNNCLFISNTHLPRRELQMDHSLPARKQSINIVHLPVYPCRARPILRILHIPRNNIPSSSDN</sequence>
<proteinExistence type="predicted"/>
<keyword evidence="2" id="KW-1185">Reference proteome</keyword>
<reference evidence="1" key="2">
    <citation type="journal article" date="2020" name="Gigascience">
        <title>An improved pig reference genome sequence to enable pig genetics and genomics research.</title>
        <authorList>
            <person name="Warr A."/>
            <person name="Affara N."/>
            <person name="Aken B."/>
            <person name="Beiki H."/>
            <person name="Bickhart D.M."/>
            <person name="Billis K."/>
            <person name="Chow W."/>
            <person name="Eory L."/>
            <person name="Finlayson H.A."/>
            <person name="Flicek P."/>
            <person name="Giron C.G."/>
            <person name="Griffin D.K."/>
            <person name="Hall R."/>
            <person name="Hannum G."/>
            <person name="Hourlier T."/>
            <person name="Howe K."/>
            <person name="Hume D.A."/>
            <person name="Izuogu O."/>
            <person name="Kim K."/>
            <person name="Koren S."/>
            <person name="Liu H."/>
            <person name="Manchanda N."/>
            <person name="Martin F.J."/>
            <person name="Nonneman D.J."/>
            <person name="O'Connor R.E."/>
            <person name="Phillippy A.M."/>
            <person name="Rohrer G.A."/>
            <person name="Rosen B.D."/>
            <person name="Rund L.A."/>
            <person name="Sargent C.A."/>
            <person name="Schook L.B."/>
            <person name="Schroeder S.G."/>
            <person name="Schwartz A.S."/>
            <person name="Skinner B.M."/>
            <person name="Talbot R."/>
            <person name="Tseng E."/>
            <person name="Tuggle C.K."/>
            <person name="Watson M."/>
            <person name="Smith T.P.L."/>
            <person name="Archibald A.L."/>
        </authorList>
    </citation>
    <scope>NUCLEOTIDE SEQUENCE [LARGE SCALE GENOMIC DNA]</scope>
    <source>
        <strain evidence="1">Duroc</strain>
    </source>
</reference>
<dbReference type="AlphaFoldDB" id="A0A5G2QFH0"/>
<reference evidence="2" key="1">
    <citation type="submission" date="2009-11" db="EMBL/GenBank/DDBJ databases">
        <authorList>
            <consortium name="Porcine genome sequencing project"/>
        </authorList>
    </citation>
    <scope>NUCLEOTIDE SEQUENCE [LARGE SCALE GENOMIC DNA]</scope>
    <source>
        <strain evidence="2">Duroc</strain>
    </source>
</reference>
<dbReference type="GeneTree" id="ENSGT01150000287253"/>
<accession>A0A5G2QFH0</accession>
<dbReference type="Ensembl" id="ENSSSCT00000081161.1">
    <property type="protein sequence ID" value="ENSSSCP00000063482.1"/>
    <property type="gene ID" value="ENSSSCG00000045321.1"/>
</dbReference>
<protein>
    <submittedName>
        <fullName evidence="1">Uncharacterized protein</fullName>
    </submittedName>
</protein>
<name>A0A5G2QFH0_PIG</name>
<reference evidence="1" key="3">
    <citation type="submission" date="2025-08" db="UniProtKB">
        <authorList>
            <consortium name="Ensembl"/>
        </authorList>
    </citation>
    <scope>IDENTIFICATION</scope>
</reference>
<organism evidence="1 2">
    <name type="scientific">Sus scrofa</name>
    <name type="common">Pig</name>
    <dbReference type="NCBI Taxonomy" id="9823"/>
    <lineage>
        <taxon>Eukaryota</taxon>
        <taxon>Metazoa</taxon>
        <taxon>Chordata</taxon>
        <taxon>Craniata</taxon>
        <taxon>Vertebrata</taxon>
        <taxon>Euteleostomi</taxon>
        <taxon>Mammalia</taxon>
        <taxon>Eutheria</taxon>
        <taxon>Laurasiatheria</taxon>
        <taxon>Artiodactyla</taxon>
        <taxon>Suina</taxon>
        <taxon>Suidae</taxon>
        <taxon>Sus</taxon>
    </lineage>
</organism>
<dbReference type="InParanoid" id="A0A5G2QFH0"/>
<evidence type="ECO:0000313" key="1">
    <source>
        <dbReference type="Ensembl" id="ENSSSCP00000063482.1"/>
    </source>
</evidence>
<dbReference type="Proteomes" id="UP000008227">
    <property type="component" value="Chromosome X"/>
</dbReference>
<evidence type="ECO:0000313" key="2">
    <source>
        <dbReference type="Proteomes" id="UP000008227"/>
    </source>
</evidence>
<dbReference type="Bgee" id="ENSSSCG00000045321">
    <property type="expression patterns" value="Expressed in prefrontal cortex and 3 other cell types or tissues"/>
</dbReference>